<organism evidence="2 3">
    <name type="scientific">Stenotrophomonas maltophilia</name>
    <name type="common">Pseudomonas maltophilia</name>
    <name type="synonym">Xanthomonas maltophilia</name>
    <dbReference type="NCBI Taxonomy" id="40324"/>
    <lineage>
        <taxon>Bacteria</taxon>
        <taxon>Pseudomonadati</taxon>
        <taxon>Pseudomonadota</taxon>
        <taxon>Gammaproteobacteria</taxon>
        <taxon>Lysobacterales</taxon>
        <taxon>Lysobacteraceae</taxon>
        <taxon>Stenotrophomonas</taxon>
        <taxon>Stenotrophomonas maltophilia group</taxon>
    </lineage>
</organism>
<dbReference type="Proteomes" id="UP001251948">
    <property type="component" value="Unassembled WGS sequence"/>
</dbReference>
<name>A0AAJ2JI76_STEMA</name>
<sequence length="134" mass="15819">MADKADPARTFFSVDTLFDYLHRKGFSRTAQEWHFNACEFDGFWLKDCTVVEAKGRYDHFLDEEEQPKYRFVVPSVFQPWREQMIRQRAAIAIAEPQGRLVWCFMQRRAMAAAIEFARLDPLICRYEPFRGGGI</sequence>
<dbReference type="RefSeq" id="WP_312564248.1">
    <property type="nucleotide sequence ID" value="NZ_JAVSKO010000011.1"/>
</dbReference>
<comment type="caution">
    <text evidence="2">The sequence shown here is derived from an EMBL/GenBank/DDBJ whole genome shotgun (WGS) entry which is preliminary data.</text>
</comment>
<dbReference type="EMBL" id="JAVSKO010000011">
    <property type="protein sequence ID" value="MDT3470437.1"/>
    <property type="molecule type" value="Genomic_DNA"/>
</dbReference>
<reference evidence="2" key="1">
    <citation type="submission" date="2023-07" db="EMBL/GenBank/DDBJ databases">
        <title>Comparative genomics of clinical Stenotrophomonas maltophilia isolates reveals regions of diversity which correlate with colonization and persistence in vivo.</title>
        <authorList>
            <person name="Mcdaniel M.S."/>
            <person name="Swords W.E."/>
            <person name="Sumpter N.A."/>
            <person name="Lindgren N.R."/>
            <person name="Billiot C.E."/>
        </authorList>
    </citation>
    <scope>NUCLEOTIDE SEQUENCE</scope>
    <source>
        <strain evidence="2">Ism4</strain>
    </source>
</reference>
<dbReference type="Pfam" id="PF15648">
    <property type="entry name" value="Tox-REase-5"/>
    <property type="match status" value="1"/>
</dbReference>
<dbReference type="InterPro" id="IPR028904">
    <property type="entry name" value="Tox-REase-5_dom"/>
</dbReference>
<gene>
    <name evidence="2" type="ORF">ROV92_20805</name>
</gene>
<protein>
    <submittedName>
        <fullName evidence="2">Tox-REase-5 domain-containing protein</fullName>
    </submittedName>
</protein>
<proteinExistence type="predicted"/>
<evidence type="ECO:0000313" key="3">
    <source>
        <dbReference type="Proteomes" id="UP001251948"/>
    </source>
</evidence>
<evidence type="ECO:0000259" key="1">
    <source>
        <dbReference type="Pfam" id="PF15648"/>
    </source>
</evidence>
<dbReference type="AlphaFoldDB" id="A0AAJ2JI76"/>
<evidence type="ECO:0000313" key="2">
    <source>
        <dbReference type="EMBL" id="MDT3470437.1"/>
    </source>
</evidence>
<accession>A0AAJ2JI76</accession>
<feature type="domain" description="Tox-REase-5" evidence="1">
    <location>
        <begin position="27"/>
        <end position="106"/>
    </location>
</feature>